<proteinExistence type="inferred from homology"/>
<dbReference type="PANTHER" id="PTHR11941:SF54">
    <property type="entry name" value="ENOYL-COA HYDRATASE, MITOCHONDRIAL"/>
    <property type="match status" value="1"/>
</dbReference>
<dbReference type="SUPFAM" id="SSF52096">
    <property type="entry name" value="ClpP/crotonase"/>
    <property type="match status" value="1"/>
</dbReference>
<dbReference type="Gene3D" id="1.10.12.10">
    <property type="entry name" value="Lyase 2-enoyl-coa Hydratase, Chain A, domain 2"/>
    <property type="match status" value="1"/>
</dbReference>
<keyword evidence="4" id="KW-1185">Reference proteome</keyword>
<dbReference type="GO" id="GO:0016829">
    <property type="term" value="F:lyase activity"/>
    <property type="evidence" value="ECO:0007669"/>
    <property type="project" value="UniProtKB-KW"/>
</dbReference>
<evidence type="ECO:0000313" key="3">
    <source>
        <dbReference type="EMBL" id="OZI73763.1"/>
    </source>
</evidence>
<evidence type="ECO:0000313" key="4">
    <source>
        <dbReference type="Proteomes" id="UP000215633"/>
    </source>
</evidence>
<keyword evidence="2" id="KW-0456">Lyase</keyword>
<dbReference type="InterPro" id="IPR014748">
    <property type="entry name" value="Enoyl-CoA_hydra_C"/>
</dbReference>
<protein>
    <submittedName>
        <fullName evidence="3">Enoyl-CoA hydratase</fullName>
    </submittedName>
</protein>
<dbReference type="Gene3D" id="3.90.226.10">
    <property type="entry name" value="2-enoyl-CoA Hydratase, Chain A, domain 1"/>
    <property type="match status" value="1"/>
</dbReference>
<dbReference type="AlphaFoldDB" id="A0A261VKR2"/>
<reference evidence="4" key="1">
    <citation type="submission" date="2017-05" db="EMBL/GenBank/DDBJ databases">
        <title>Complete and WGS of Bordetella genogroups.</title>
        <authorList>
            <person name="Spilker T."/>
            <person name="Lipuma J."/>
        </authorList>
    </citation>
    <scope>NUCLEOTIDE SEQUENCE [LARGE SCALE GENOMIC DNA]</scope>
    <source>
        <strain evidence="4">AU8256</strain>
    </source>
</reference>
<evidence type="ECO:0000256" key="2">
    <source>
        <dbReference type="ARBA" id="ARBA00023239"/>
    </source>
</evidence>
<dbReference type="RefSeq" id="WP_094807477.1">
    <property type="nucleotide sequence ID" value="NZ_NEVT01000007.1"/>
</dbReference>
<accession>A0A261VKR2</accession>
<dbReference type="NCBIfam" id="NF005073">
    <property type="entry name" value="PRK06495.1"/>
    <property type="match status" value="1"/>
</dbReference>
<dbReference type="Pfam" id="PF00378">
    <property type="entry name" value="ECH_1"/>
    <property type="match status" value="1"/>
</dbReference>
<comment type="similarity">
    <text evidence="1">Belongs to the enoyl-CoA hydratase/isomerase family.</text>
</comment>
<dbReference type="InterPro" id="IPR029045">
    <property type="entry name" value="ClpP/crotonase-like_dom_sf"/>
</dbReference>
<dbReference type="CDD" id="cd06558">
    <property type="entry name" value="crotonase-like"/>
    <property type="match status" value="1"/>
</dbReference>
<comment type="caution">
    <text evidence="3">The sequence shown here is derived from an EMBL/GenBank/DDBJ whole genome shotgun (WGS) entry which is preliminary data.</text>
</comment>
<gene>
    <name evidence="3" type="ORF">CAL24_18135</name>
</gene>
<dbReference type="InterPro" id="IPR001753">
    <property type="entry name" value="Enoyl-CoA_hydra/iso"/>
</dbReference>
<sequence>MTTPTDLAGPYTALDVRIEDGIAVVLLANPPVNALSTEMMNELTLLLDRISEVSDVRAVVLSGQGKTFCAGADLKNRATTIRGPGDLPQHSRRTRECFHAIRECAKPVVGAINGAALGAGLAIVASCDILLAASSAVVGLPEINVGLLGGGRHGMRLFGHSRLRRMMLTGLRIDGDELYRLGVVEASVPAEALMDHAMELARELASKSPLATVLAKQTLNAIEDMSLRDGYRYEQDMTAAIAKTEDAAEARRAFLEKRAPVFQGR</sequence>
<organism evidence="3 4">
    <name type="scientific">Bordetella genomosp. 2</name>
    <dbReference type="NCBI Taxonomy" id="1983456"/>
    <lineage>
        <taxon>Bacteria</taxon>
        <taxon>Pseudomonadati</taxon>
        <taxon>Pseudomonadota</taxon>
        <taxon>Betaproteobacteria</taxon>
        <taxon>Burkholderiales</taxon>
        <taxon>Alcaligenaceae</taxon>
        <taxon>Bordetella</taxon>
    </lineage>
</organism>
<dbReference type="GO" id="GO:0006635">
    <property type="term" value="P:fatty acid beta-oxidation"/>
    <property type="evidence" value="ECO:0007669"/>
    <property type="project" value="TreeGrafter"/>
</dbReference>
<dbReference type="Proteomes" id="UP000215633">
    <property type="component" value="Unassembled WGS sequence"/>
</dbReference>
<name>A0A261VKR2_9BORD</name>
<dbReference type="EMBL" id="NEVT01000007">
    <property type="protein sequence ID" value="OZI73763.1"/>
    <property type="molecule type" value="Genomic_DNA"/>
</dbReference>
<evidence type="ECO:0000256" key="1">
    <source>
        <dbReference type="ARBA" id="ARBA00005254"/>
    </source>
</evidence>
<dbReference type="PANTHER" id="PTHR11941">
    <property type="entry name" value="ENOYL-COA HYDRATASE-RELATED"/>
    <property type="match status" value="1"/>
</dbReference>